<comment type="subcellular location">
    <subcellularLocation>
        <location evidence="2">Lipid droplet</location>
    </subcellularLocation>
    <subcellularLocation>
        <location evidence="1">Membrane</location>
        <topology evidence="1">Multi-pass membrane protein</topology>
    </subcellularLocation>
</comment>
<proteinExistence type="inferred from homology"/>
<comment type="similarity">
    <text evidence="3">Belongs to the oleosin family.</text>
</comment>
<keyword evidence="5 9" id="KW-0812">Transmembrane</keyword>
<dbReference type="InterPro" id="IPR000136">
    <property type="entry name" value="Oleosin"/>
</dbReference>
<dbReference type="GO" id="GO:0019915">
    <property type="term" value="P:lipid storage"/>
    <property type="evidence" value="ECO:0007669"/>
    <property type="project" value="TreeGrafter"/>
</dbReference>
<accession>A0A8X7Q3I8</accession>
<dbReference type="GO" id="GO:0048608">
    <property type="term" value="P:reproductive structure development"/>
    <property type="evidence" value="ECO:0007669"/>
    <property type="project" value="UniProtKB-ARBA"/>
</dbReference>
<evidence type="ECO:0000256" key="9">
    <source>
        <dbReference type="SAM" id="Phobius"/>
    </source>
</evidence>
<reference evidence="10 11" key="1">
    <citation type="submission" date="2020-02" db="EMBL/GenBank/DDBJ databases">
        <authorList>
            <person name="Ma Q."/>
            <person name="Huang Y."/>
            <person name="Song X."/>
            <person name="Pei D."/>
        </authorList>
    </citation>
    <scope>NUCLEOTIDE SEQUENCE [LARGE SCALE GENOMIC DNA]</scope>
    <source>
        <strain evidence="10">Sxm20200214</strain>
        <tissue evidence="10">Leaf</tissue>
    </source>
</reference>
<sequence length="108" mass="10887">MFFQIIQGVFTGVSALALLALAGITLGVSAVGLAVSTPFFVLFSPILVPATIATTLLTTGLTTTGGFGMVAIRILWKLFKSLNKKGKASPKIPGLAPGAPDSKPASGG</sequence>
<dbReference type="EMBL" id="JAAMPC010000014">
    <property type="protein sequence ID" value="KAG2262880.1"/>
    <property type="molecule type" value="Genomic_DNA"/>
</dbReference>
<evidence type="ECO:0000256" key="8">
    <source>
        <dbReference type="SAM" id="MobiDB-lite"/>
    </source>
</evidence>
<evidence type="ECO:0000256" key="5">
    <source>
        <dbReference type="ARBA" id="ARBA00022692"/>
    </source>
</evidence>
<dbReference type="GO" id="GO:0009791">
    <property type="term" value="P:post-embryonic development"/>
    <property type="evidence" value="ECO:0007669"/>
    <property type="project" value="UniProtKB-ARBA"/>
</dbReference>
<dbReference type="GO" id="GO:0012511">
    <property type="term" value="C:monolayer-surrounded lipid storage body"/>
    <property type="evidence" value="ECO:0007669"/>
    <property type="project" value="InterPro"/>
</dbReference>
<evidence type="ECO:0000256" key="2">
    <source>
        <dbReference type="ARBA" id="ARBA00004502"/>
    </source>
</evidence>
<evidence type="ECO:0000313" key="10">
    <source>
        <dbReference type="EMBL" id="KAG2262880.1"/>
    </source>
</evidence>
<dbReference type="OrthoDB" id="1929188at2759"/>
<name>A0A8X7Q3I8_BRACI</name>
<keyword evidence="11" id="KW-1185">Reference proteome</keyword>
<dbReference type="Pfam" id="PF01277">
    <property type="entry name" value="Oleosin"/>
    <property type="match status" value="1"/>
</dbReference>
<comment type="caution">
    <text evidence="10">The sequence shown here is derived from an EMBL/GenBank/DDBJ whole genome shotgun (WGS) entry which is preliminary data.</text>
</comment>
<dbReference type="Proteomes" id="UP000886595">
    <property type="component" value="Unassembled WGS sequence"/>
</dbReference>
<dbReference type="GO" id="GO:0005576">
    <property type="term" value="C:extracellular region"/>
    <property type="evidence" value="ECO:0007669"/>
    <property type="project" value="TreeGrafter"/>
</dbReference>
<evidence type="ECO:0000256" key="7">
    <source>
        <dbReference type="ARBA" id="ARBA00023136"/>
    </source>
</evidence>
<organism evidence="10 11">
    <name type="scientific">Brassica carinata</name>
    <name type="common">Ethiopian mustard</name>
    <name type="synonym">Abyssinian cabbage</name>
    <dbReference type="NCBI Taxonomy" id="52824"/>
    <lineage>
        <taxon>Eukaryota</taxon>
        <taxon>Viridiplantae</taxon>
        <taxon>Streptophyta</taxon>
        <taxon>Embryophyta</taxon>
        <taxon>Tracheophyta</taxon>
        <taxon>Spermatophyta</taxon>
        <taxon>Magnoliopsida</taxon>
        <taxon>eudicotyledons</taxon>
        <taxon>Gunneridae</taxon>
        <taxon>Pentapetalae</taxon>
        <taxon>rosids</taxon>
        <taxon>malvids</taxon>
        <taxon>Brassicales</taxon>
        <taxon>Brassicaceae</taxon>
        <taxon>Brassiceae</taxon>
        <taxon>Brassica</taxon>
    </lineage>
</organism>
<dbReference type="AlphaFoldDB" id="A0A8X7Q3I8"/>
<keyword evidence="6 9" id="KW-1133">Transmembrane helix</keyword>
<evidence type="ECO:0000256" key="4">
    <source>
        <dbReference type="ARBA" id="ARBA00022677"/>
    </source>
</evidence>
<evidence type="ECO:0000256" key="3">
    <source>
        <dbReference type="ARBA" id="ARBA00010858"/>
    </source>
</evidence>
<protein>
    <recommendedName>
        <fullName evidence="12">Oleosin</fullName>
    </recommendedName>
</protein>
<dbReference type="PANTHER" id="PTHR33203:SF53">
    <property type="entry name" value="OLEOSIN"/>
    <property type="match status" value="1"/>
</dbReference>
<keyword evidence="4" id="KW-0551">Lipid droplet</keyword>
<evidence type="ECO:0000256" key="1">
    <source>
        <dbReference type="ARBA" id="ARBA00004141"/>
    </source>
</evidence>
<keyword evidence="7 9" id="KW-0472">Membrane</keyword>
<gene>
    <name evidence="10" type="ORF">Bca52824_069959</name>
</gene>
<dbReference type="GO" id="GO:0016020">
    <property type="term" value="C:membrane"/>
    <property type="evidence" value="ECO:0007669"/>
    <property type="project" value="UniProtKB-SubCell"/>
</dbReference>
<evidence type="ECO:0000256" key="6">
    <source>
        <dbReference type="ARBA" id="ARBA00022989"/>
    </source>
</evidence>
<dbReference type="PANTHER" id="PTHR33203">
    <property type="entry name" value="OLEOSIN"/>
    <property type="match status" value="1"/>
</dbReference>
<evidence type="ECO:0000313" key="11">
    <source>
        <dbReference type="Proteomes" id="UP000886595"/>
    </source>
</evidence>
<evidence type="ECO:0008006" key="12">
    <source>
        <dbReference type="Google" id="ProtNLM"/>
    </source>
</evidence>
<feature type="region of interest" description="Disordered" evidence="8">
    <location>
        <begin position="85"/>
        <end position="108"/>
    </location>
</feature>
<feature type="transmembrane region" description="Helical" evidence="9">
    <location>
        <begin position="50"/>
        <end position="76"/>
    </location>
</feature>